<proteinExistence type="predicted"/>
<accession>A0A2Z5ZDQ6</accession>
<evidence type="ECO:0000313" key="1">
    <source>
        <dbReference type="EMBL" id="BBC78525.1"/>
    </source>
</evidence>
<dbReference type="EMBL" id="AP018515">
    <property type="protein sequence ID" value="BBC78525.1"/>
    <property type="molecule type" value="Genomic_DNA"/>
</dbReference>
<evidence type="ECO:0000313" key="2">
    <source>
        <dbReference type="Proteomes" id="UP000270034"/>
    </source>
</evidence>
<sequence>MESAEMGGRSLGEAGFEDSVMLYPSVRYGGGQNKVPCCA</sequence>
<name>A0A2Z5ZDQ6_9PROT</name>
<organism evidence="1 2">
    <name type="scientific">Acetobacter orientalis</name>
    <dbReference type="NCBI Taxonomy" id="146474"/>
    <lineage>
        <taxon>Bacteria</taxon>
        <taxon>Pseudomonadati</taxon>
        <taxon>Pseudomonadota</taxon>
        <taxon>Alphaproteobacteria</taxon>
        <taxon>Acetobacterales</taxon>
        <taxon>Acetobacteraceae</taxon>
        <taxon>Acetobacter</taxon>
    </lineage>
</organism>
<dbReference type="Proteomes" id="UP000270034">
    <property type="component" value="Chromosome"/>
</dbReference>
<protein>
    <submittedName>
        <fullName evidence="1">Cobalamin biosynthesis protein CobS</fullName>
    </submittedName>
</protein>
<dbReference type="AlphaFoldDB" id="A0A2Z5ZDQ6"/>
<gene>
    <name evidence="1" type="ORF">AcetOrient_orf00279</name>
</gene>
<dbReference type="KEGG" id="aot:AcetOri_orf00279"/>
<reference evidence="1 2" key="1">
    <citation type="submission" date="2018-02" db="EMBL/GenBank/DDBJ databases">
        <title>Acetobacter orientalis genome.</title>
        <authorList>
            <person name="Nakashima N."/>
            <person name="Tamura T."/>
        </authorList>
    </citation>
    <scope>NUCLEOTIDE SEQUENCE [LARGE SCALE GENOMIC DNA]</scope>
    <source>
        <strain evidence="1 2">FAN1</strain>
    </source>
</reference>